<dbReference type="EMBL" id="KV454295">
    <property type="protein sequence ID" value="ODQ72645.1"/>
    <property type="molecule type" value="Genomic_DNA"/>
</dbReference>
<feature type="active site" description="Charge relay system" evidence="3">
    <location>
        <position position="213"/>
    </location>
</feature>
<evidence type="ECO:0000313" key="6">
    <source>
        <dbReference type="Proteomes" id="UP000094385"/>
    </source>
</evidence>
<reference evidence="5 6" key="1">
    <citation type="journal article" date="2016" name="Proc. Natl. Acad. Sci. U.S.A.">
        <title>Comparative genomics of biotechnologically important yeasts.</title>
        <authorList>
            <person name="Riley R."/>
            <person name="Haridas S."/>
            <person name="Wolfe K.H."/>
            <person name="Lopes M.R."/>
            <person name="Hittinger C.T."/>
            <person name="Goeker M."/>
            <person name="Salamov A.A."/>
            <person name="Wisecaver J.H."/>
            <person name="Long T.M."/>
            <person name="Calvey C.H."/>
            <person name="Aerts A.L."/>
            <person name="Barry K.W."/>
            <person name="Choi C."/>
            <person name="Clum A."/>
            <person name="Coughlan A.Y."/>
            <person name="Deshpande S."/>
            <person name="Douglass A.P."/>
            <person name="Hanson S.J."/>
            <person name="Klenk H.-P."/>
            <person name="LaButti K.M."/>
            <person name="Lapidus A."/>
            <person name="Lindquist E.A."/>
            <person name="Lipzen A.M."/>
            <person name="Meier-Kolthoff J.P."/>
            <person name="Ohm R.A."/>
            <person name="Otillar R.P."/>
            <person name="Pangilinan J.L."/>
            <person name="Peng Y."/>
            <person name="Rokas A."/>
            <person name="Rosa C.A."/>
            <person name="Scheuner C."/>
            <person name="Sibirny A.A."/>
            <person name="Slot J.C."/>
            <person name="Stielow J.B."/>
            <person name="Sun H."/>
            <person name="Kurtzman C.P."/>
            <person name="Blackwell M."/>
            <person name="Grigoriev I.V."/>
            <person name="Jeffries T.W."/>
        </authorList>
    </citation>
    <scope>NUCLEOTIDE SEQUENCE [LARGE SCALE GENOMIC DNA]</scope>
    <source>
        <strain evidence="5 6">NRRL Y-11557</strain>
    </source>
</reference>
<dbReference type="OrthoDB" id="6428749at2759"/>
<dbReference type="PANTHER" id="PTHR46072">
    <property type="entry name" value="AMIDASE-RELATED-RELATED"/>
    <property type="match status" value="1"/>
</dbReference>
<feature type="domain" description="Amidase" evidence="4">
    <location>
        <begin position="79"/>
        <end position="561"/>
    </location>
</feature>
<dbReference type="STRING" id="675824.A0A1E3Q4K7"/>
<dbReference type="Pfam" id="PF01425">
    <property type="entry name" value="Amidase"/>
    <property type="match status" value="1"/>
</dbReference>
<organism evidence="5 6">
    <name type="scientific">Lipomyces starkeyi NRRL Y-11557</name>
    <dbReference type="NCBI Taxonomy" id="675824"/>
    <lineage>
        <taxon>Eukaryota</taxon>
        <taxon>Fungi</taxon>
        <taxon>Dikarya</taxon>
        <taxon>Ascomycota</taxon>
        <taxon>Saccharomycotina</taxon>
        <taxon>Lipomycetes</taxon>
        <taxon>Lipomycetales</taxon>
        <taxon>Lipomycetaceae</taxon>
        <taxon>Lipomyces</taxon>
    </lineage>
</organism>
<evidence type="ECO:0000256" key="2">
    <source>
        <dbReference type="ARBA" id="ARBA00022801"/>
    </source>
</evidence>
<evidence type="ECO:0000259" key="4">
    <source>
        <dbReference type="Pfam" id="PF01425"/>
    </source>
</evidence>
<protein>
    <recommendedName>
        <fullName evidence="4">Amidase domain-containing protein</fullName>
    </recommendedName>
</protein>
<evidence type="ECO:0000313" key="5">
    <source>
        <dbReference type="EMBL" id="ODQ72645.1"/>
    </source>
</evidence>
<evidence type="ECO:0000256" key="3">
    <source>
        <dbReference type="PIRSR" id="PIRSR001221-1"/>
    </source>
</evidence>
<name>A0A1E3Q4K7_LIPST</name>
<dbReference type="PANTHER" id="PTHR46072:SF2">
    <property type="entry name" value="AMIDASE (EUROFUNG)"/>
    <property type="match status" value="1"/>
</dbReference>
<dbReference type="InterPro" id="IPR036928">
    <property type="entry name" value="AS_sf"/>
</dbReference>
<dbReference type="InterPro" id="IPR023631">
    <property type="entry name" value="Amidase_dom"/>
</dbReference>
<dbReference type="SUPFAM" id="SSF75304">
    <property type="entry name" value="Amidase signature (AS) enzymes"/>
    <property type="match status" value="1"/>
</dbReference>
<gene>
    <name evidence="5" type="ORF">LIPSTDRAFT_63906</name>
</gene>
<dbReference type="PIRSF" id="PIRSF001221">
    <property type="entry name" value="Amidase_fungi"/>
    <property type="match status" value="1"/>
</dbReference>
<accession>A0A1E3Q4K7</accession>
<feature type="active site" description="Acyl-ester intermediate" evidence="3">
    <location>
        <position position="237"/>
    </location>
</feature>
<dbReference type="GO" id="GO:0016787">
    <property type="term" value="F:hydrolase activity"/>
    <property type="evidence" value="ECO:0007669"/>
    <property type="project" value="UniProtKB-KW"/>
</dbReference>
<dbReference type="AlphaFoldDB" id="A0A1E3Q4K7"/>
<proteinExistence type="inferred from homology"/>
<evidence type="ECO:0000256" key="1">
    <source>
        <dbReference type="ARBA" id="ARBA00009199"/>
    </source>
</evidence>
<feature type="active site" description="Charge relay system" evidence="3">
    <location>
        <position position="135"/>
    </location>
</feature>
<dbReference type="Gene3D" id="3.90.1300.10">
    <property type="entry name" value="Amidase signature (AS) domain"/>
    <property type="match status" value="1"/>
</dbReference>
<dbReference type="Proteomes" id="UP000094385">
    <property type="component" value="Unassembled WGS sequence"/>
</dbReference>
<keyword evidence="6" id="KW-1185">Reference proteome</keyword>
<comment type="similarity">
    <text evidence="1">Belongs to the amidase family.</text>
</comment>
<sequence>MVTWQEVVAQKRSDREKLLEPYKLPESALPPKDDLYVYDFFDKGGADSLLSAKEKEITAIDDIDTLAAKIREGVYSATEVISAYIKRATVAHQLTNALSEVVFEQALARAKELDEYYAKEGKTVGKYHGVPLTLKDQFNVYGVDTTLGYVGRANNPVMDKSKEAVLVTIFEKEGAVVIAKTNLPQSIMWCECENPLWGCTVNPRRRDFTSGGSTGGEGALLALKASIMGWGTDLGGSVRIPQVMNGGYGLRPSAWRIPYEGVPVTIDGQEHVPSVIGPMTRNLDSLISITKAVIENEPWTLDPKCIPIPWRQEIFDQYLSKKKFIIGVMKDDGVVRVHPPIERTLREAAEKLKAAGHEIVEWSAPDLHQELVPILNKFYIADGGEDVKSDVNKMGEPFMPYVEAMVNRGPPISIPEYWHNMVLKRELQKKYLDRWNASGKLTSTSEPIDFILAPGCPHTAVPCRKTNWVGYTRVWNGLDYSAAVFPVSKVDKDIDSLNEEQRAYVPRNDWDSTNWPLCQCLVLNTLVNEMLTEIIDDPETMDGLPVNLQIVAGRLAEEKLLAVVKRVEEVLNA</sequence>
<keyword evidence="2" id="KW-0378">Hydrolase</keyword>